<dbReference type="AlphaFoldDB" id="A0A5C3Q031"/>
<evidence type="ECO:0000259" key="1">
    <source>
        <dbReference type="Pfam" id="PF00149"/>
    </source>
</evidence>
<evidence type="ECO:0000313" key="2">
    <source>
        <dbReference type="EMBL" id="TFK94447.1"/>
    </source>
</evidence>
<dbReference type="InterPro" id="IPR029052">
    <property type="entry name" value="Metallo-depent_PP-like"/>
</dbReference>
<reference evidence="2 3" key="1">
    <citation type="journal article" date="2019" name="Nat. Ecol. Evol.">
        <title>Megaphylogeny resolves global patterns of mushroom evolution.</title>
        <authorList>
            <person name="Varga T."/>
            <person name="Krizsan K."/>
            <person name="Foldi C."/>
            <person name="Dima B."/>
            <person name="Sanchez-Garcia M."/>
            <person name="Sanchez-Ramirez S."/>
            <person name="Szollosi G.J."/>
            <person name="Szarkandi J.G."/>
            <person name="Papp V."/>
            <person name="Albert L."/>
            <person name="Andreopoulos W."/>
            <person name="Angelini C."/>
            <person name="Antonin V."/>
            <person name="Barry K.W."/>
            <person name="Bougher N.L."/>
            <person name="Buchanan P."/>
            <person name="Buyck B."/>
            <person name="Bense V."/>
            <person name="Catcheside P."/>
            <person name="Chovatia M."/>
            <person name="Cooper J."/>
            <person name="Damon W."/>
            <person name="Desjardin D."/>
            <person name="Finy P."/>
            <person name="Geml J."/>
            <person name="Haridas S."/>
            <person name="Hughes K."/>
            <person name="Justo A."/>
            <person name="Karasinski D."/>
            <person name="Kautmanova I."/>
            <person name="Kiss B."/>
            <person name="Kocsube S."/>
            <person name="Kotiranta H."/>
            <person name="LaButti K.M."/>
            <person name="Lechner B.E."/>
            <person name="Liimatainen K."/>
            <person name="Lipzen A."/>
            <person name="Lukacs Z."/>
            <person name="Mihaltcheva S."/>
            <person name="Morgado L.N."/>
            <person name="Niskanen T."/>
            <person name="Noordeloos M.E."/>
            <person name="Ohm R.A."/>
            <person name="Ortiz-Santana B."/>
            <person name="Ovrebo C."/>
            <person name="Racz N."/>
            <person name="Riley R."/>
            <person name="Savchenko A."/>
            <person name="Shiryaev A."/>
            <person name="Soop K."/>
            <person name="Spirin V."/>
            <person name="Szebenyi C."/>
            <person name="Tomsovsky M."/>
            <person name="Tulloss R.E."/>
            <person name="Uehling J."/>
            <person name="Grigoriev I.V."/>
            <person name="Vagvolgyi C."/>
            <person name="Papp T."/>
            <person name="Martin F.M."/>
            <person name="Miettinen O."/>
            <person name="Hibbett D.S."/>
            <person name="Nagy L.G."/>
        </authorList>
    </citation>
    <scope>NUCLEOTIDE SEQUENCE [LARGE SCALE GENOMIC DNA]</scope>
    <source>
        <strain evidence="2 3">HHB13444</strain>
    </source>
</reference>
<keyword evidence="3" id="KW-1185">Reference proteome</keyword>
<proteinExistence type="predicted"/>
<dbReference type="GO" id="GO:0016787">
    <property type="term" value="F:hydrolase activity"/>
    <property type="evidence" value="ECO:0007669"/>
    <property type="project" value="InterPro"/>
</dbReference>
<dbReference type="Pfam" id="PF00149">
    <property type="entry name" value="Metallophos"/>
    <property type="match status" value="1"/>
</dbReference>
<organism evidence="2 3">
    <name type="scientific">Polyporus arcularius HHB13444</name>
    <dbReference type="NCBI Taxonomy" id="1314778"/>
    <lineage>
        <taxon>Eukaryota</taxon>
        <taxon>Fungi</taxon>
        <taxon>Dikarya</taxon>
        <taxon>Basidiomycota</taxon>
        <taxon>Agaricomycotina</taxon>
        <taxon>Agaricomycetes</taxon>
        <taxon>Polyporales</taxon>
        <taxon>Polyporaceae</taxon>
        <taxon>Polyporus</taxon>
    </lineage>
</organism>
<name>A0A5C3Q031_9APHY</name>
<feature type="domain" description="Calcineurin-like phosphoesterase" evidence="1">
    <location>
        <begin position="13"/>
        <end position="248"/>
    </location>
</feature>
<dbReference type="InterPro" id="IPR004843">
    <property type="entry name" value="Calcineurin-like_PHP"/>
</dbReference>
<dbReference type="InParanoid" id="A0A5C3Q031"/>
<dbReference type="Gene3D" id="3.60.21.10">
    <property type="match status" value="1"/>
</dbReference>
<dbReference type="PANTHER" id="PTHR37844:SF2">
    <property type="entry name" value="SER_THR PROTEIN PHOSPHATASE SUPERFAMILY (AFU_ORTHOLOGUE AFUA_1G14840)"/>
    <property type="match status" value="1"/>
</dbReference>
<protein>
    <submittedName>
        <fullName evidence="2">Ser/Thr protein phosphatase protein</fullName>
    </submittedName>
</protein>
<gene>
    <name evidence="2" type="ORF">K466DRAFT_657803</name>
</gene>
<accession>A0A5C3Q031</accession>
<sequence>MDDPRGTDRSPVRIQVLSDTHLEIGRPALGGGYTHFQYDFPAKADILALLGDIGTTNDDRFFDWLRAQLKRFKLVFFLSGNHEAYRSSIKESTSRLAAFAKESEAQFRASLPGESYGRFVILDRTRYDLSDTVTVLGCTLWSRLDPEHVSLINVGLKDFSTISDLTTDVYQSLHERDAVWLSRAVTDIARDEPHRKILVMSHHAPTVEGTSDPKFRGQPMNTAFATELSKEEWWPHVKVWMFGHTHWPCDFVRCGVRVLSNPRGYRTTGVDGYDPEMVVEL</sequence>
<dbReference type="EMBL" id="ML210969">
    <property type="protein sequence ID" value="TFK94447.1"/>
    <property type="molecule type" value="Genomic_DNA"/>
</dbReference>
<dbReference type="Proteomes" id="UP000308197">
    <property type="component" value="Unassembled WGS sequence"/>
</dbReference>
<dbReference type="PANTHER" id="PTHR37844">
    <property type="entry name" value="SER/THR PROTEIN PHOSPHATASE SUPERFAMILY (AFU_ORTHOLOGUE AFUA_1G14840)"/>
    <property type="match status" value="1"/>
</dbReference>
<evidence type="ECO:0000313" key="3">
    <source>
        <dbReference type="Proteomes" id="UP000308197"/>
    </source>
</evidence>
<dbReference type="SUPFAM" id="SSF56300">
    <property type="entry name" value="Metallo-dependent phosphatases"/>
    <property type="match status" value="1"/>
</dbReference>